<dbReference type="Proteomes" id="UP000287651">
    <property type="component" value="Unassembled WGS sequence"/>
</dbReference>
<evidence type="ECO:0000313" key="1">
    <source>
        <dbReference type="EMBL" id="RRT32112.1"/>
    </source>
</evidence>
<gene>
    <name evidence="1" type="ORF">B296_00045937</name>
</gene>
<dbReference type="AlphaFoldDB" id="A0A426WZ32"/>
<reference evidence="1 2" key="1">
    <citation type="journal article" date="2014" name="Agronomy (Basel)">
        <title>A Draft Genome Sequence for Ensete ventricosum, the Drought-Tolerant Tree Against Hunger.</title>
        <authorList>
            <person name="Harrison J."/>
            <person name="Moore K.A."/>
            <person name="Paszkiewicz K."/>
            <person name="Jones T."/>
            <person name="Grant M."/>
            <person name="Ambacheew D."/>
            <person name="Muzemil S."/>
            <person name="Studholme D.J."/>
        </authorList>
    </citation>
    <scope>NUCLEOTIDE SEQUENCE [LARGE SCALE GENOMIC DNA]</scope>
</reference>
<organism evidence="1 2">
    <name type="scientific">Ensete ventricosum</name>
    <name type="common">Abyssinian banana</name>
    <name type="synonym">Musa ensete</name>
    <dbReference type="NCBI Taxonomy" id="4639"/>
    <lineage>
        <taxon>Eukaryota</taxon>
        <taxon>Viridiplantae</taxon>
        <taxon>Streptophyta</taxon>
        <taxon>Embryophyta</taxon>
        <taxon>Tracheophyta</taxon>
        <taxon>Spermatophyta</taxon>
        <taxon>Magnoliopsida</taxon>
        <taxon>Liliopsida</taxon>
        <taxon>Zingiberales</taxon>
        <taxon>Musaceae</taxon>
        <taxon>Ensete</taxon>
    </lineage>
</organism>
<dbReference type="EMBL" id="AMZH03033820">
    <property type="protein sequence ID" value="RRT32112.1"/>
    <property type="molecule type" value="Genomic_DNA"/>
</dbReference>
<proteinExistence type="predicted"/>
<evidence type="ECO:0000313" key="2">
    <source>
        <dbReference type="Proteomes" id="UP000287651"/>
    </source>
</evidence>
<comment type="caution">
    <text evidence="1">The sequence shown here is derived from an EMBL/GenBank/DDBJ whole genome shotgun (WGS) entry which is preliminary data.</text>
</comment>
<protein>
    <submittedName>
        <fullName evidence="1">Uncharacterized protein</fullName>
    </submittedName>
</protein>
<name>A0A426WZ32_ENSVE</name>
<sequence>MQLGARLECVRSSSRVSEACQDGTMEFAGRRPRLTGRLSRVAEKLAGSWEGIGSGLNYAVGPRQEFTRRFAEGIGKLVGTHQEIIERRPEDLSDAAGLARVRSWFSLLIMKSCDH</sequence>
<accession>A0A426WZ32</accession>